<name>A0ABT0A6S7_9GAMM</name>
<evidence type="ECO:0000313" key="7">
    <source>
        <dbReference type="Proteomes" id="UP001165423"/>
    </source>
</evidence>
<sequence length="341" mass="36998">MYLRARDITIDFPLSSGSHSSLASNSDDSPLGGQIHQERGKSFVRALADVSLHLGHGDRLALIGHNGSGKSTLLRALAGIYHPTHGRIESDGKVSGIFNMSLGLRQEATGYRNLVLKGLIAGRSRRQIEAALPEIAEFTGLGPYLDMPLHTYSQGMAMRLAFAATTAFSNDILVMDEWIGAGDAGFQEKIIDRMNDFLHASTIIVLASHSTTLLRRIANKALWLEQGRIRMTGGMEVLDAYETEVARRMLPRGLRELISGRSGMWVAPAGGTDMQLAWNLETAAQALELRVLPEHGPIKAIRNISAQGAWRLPAWAHAGLVFDIYDVAGSTSVASITVPPR</sequence>
<dbReference type="InterPro" id="IPR050683">
    <property type="entry name" value="Bact_Polysacc_Export_ATP-bd"/>
</dbReference>
<proteinExistence type="inferred from homology"/>
<dbReference type="GO" id="GO:0005524">
    <property type="term" value="F:ATP binding"/>
    <property type="evidence" value="ECO:0007669"/>
    <property type="project" value="UniProtKB-KW"/>
</dbReference>
<dbReference type="PROSITE" id="PS00211">
    <property type="entry name" value="ABC_TRANSPORTER_1"/>
    <property type="match status" value="1"/>
</dbReference>
<keyword evidence="2" id="KW-0813">Transport</keyword>
<comment type="similarity">
    <text evidence="1">Belongs to the ABC transporter superfamily.</text>
</comment>
<dbReference type="InterPro" id="IPR027417">
    <property type="entry name" value="P-loop_NTPase"/>
</dbReference>
<dbReference type="Pfam" id="PF00005">
    <property type="entry name" value="ABC_tran"/>
    <property type="match status" value="1"/>
</dbReference>
<dbReference type="Gene3D" id="3.40.50.300">
    <property type="entry name" value="P-loop containing nucleotide triphosphate hydrolases"/>
    <property type="match status" value="1"/>
</dbReference>
<dbReference type="SUPFAM" id="SSF52540">
    <property type="entry name" value="P-loop containing nucleoside triphosphate hydrolases"/>
    <property type="match status" value="1"/>
</dbReference>
<dbReference type="PANTHER" id="PTHR46743:SF2">
    <property type="entry name" value="TEICHOIC ACIDS EXPORT ATP-BINDING PROTEIN TAGH"/>
    <property type="match status" value="1"/>
</dbReference>
<gene>
    <name evidence="6" type="ORF">MQC88_12170</name>
</gene>
<feature type="domain" description="ABC transporter" evidence="5">
    <location>
        <begin position="3"/>
        <end position="251"/>
    </location>
</feature>
<evidence type="ECO:0000256" key="2">
    <source>
        <dbReference type="ARBA" id="ARBA00022448"/>
    </source>
</evidence>
<comment type="caution">
    <text evidence="6">The sequence shown here is derived from an EMBL/GenBank/DDBJ whole genome shotgun (WGS) entry which is preliminary data.</text>
</comment>
<dbReference type="EMBL" id="JALGCL010000005">
    <property type="protein sequence ID" value="MCJ0826698.1"/>
    <property type="molecule type" value="Genomic_DNA"/>
</dbReference>
<dbReference type="InterPro" id="IPR015860">
    <property type="entry name" value="ABC_transpr_TagH-like"/>
</dbReference>
<dbReference type="InterPro" id="IPR017871">
    <property type="entry name" value="ABC_transporter-like_CS"/>
</dbReference>
<evidence type="ECO:0000256" key="1">
    <source>
        <dbReference type="ARBA" id="ARBA00005417"/>
    </source>
</evidence>
<keyword evidence="7" id="KW-1185">Reference proteome</keyword>
<dbReference type="PANTHER" id="PTHR46743">
    <property type="entry name" value="TEICHOIC ACIDS EXPORT ATP-BINDING PROTEIN TAGH"/>
    <property type="match status" value="1"/>
</dbReference>
<keyword evidence="3" id="KW-0547">Nucleotide-binding</keyword>
<evidence type="ECO:0000259" key="5">
    <source>
        <dbReference type="PROSITE" id="PS50893"/>
    </source>
</evidence>
<dbReference type="SMART" id="SM00382">
    <property type="entry name" value="AAA"/>
    <property type="match status" value="1"/>
</dbReference>
<accession>A0ABT0A6S7</accession>
<evidence type="ECO:0000313" key="6">
    <source>
        <dbReference type="EMBL" id="MCJ0826698.1"/>
    </source>
</evidence>
<evidence type="ECO:0000256" key="3">
    <source>
        <dbReference type="ARBA" id="ARBA00022741"/>
    </source>
</evidence>
<dbReference type="PROSITE" id="PS50893">
    <property type="entry name" value="ABC_TRANSPORTER_2"/>
    <property type="match status" value="1"/>
</dbReference>
<protein>
    <submittedName>
        <fullName evidence="6">ATP-binding cassette domain-containing protein</fullName>
    </submittedName>
</protein>
<dbReference type="InterPro" id="IPR003593">
    <property type="entry name" value="AAA+_ATPase"/>
</dbReference>
<dbReference type="InterPro" id="IPR003439">
    <property type="entry name" value="ABC_transporter-like_ATP-bd"/>
</dbReference>
<keyword evidence="4 6" id="KW-0067">ATP-binding</keyword>
<dbReference type="CDD" id="cd03220">
    <property type="entry name" value="ABC_KpsT_Wzt"/>
    <property type="match status" value="1"/>
</dbReference>
<evidence type="ECO:0000256" key="4">
    <source>
        <dbReference type="ARBA" id="ARBA00022840"/>
    </source>
</evidence>
<organism evidence="6 7">
    <name type="scientific">Cognatiluteimonas sedimenti</name>
    <dbReference type="NCBI Taxonomy" id="2927791"/>
    <lineage>
        <taxon>Bacteria</taxon>
        <taxon>Pseudomonadati</taxon>
        <taxon>Pseudomonadota</taxon>
        <taxon>Gammaproteobacteria</taxon>
        <taxon>Lysobacterales</taxon>
        <taxon>Lysobacteraceae</taxon>
        <taxon>Cognatiluteimonas</taxon>
    </lineage>
</organism>
<dbReference type="RefSeq" id="WP_243322461.1">
    <property type="nucleotide sequence ID" value="NZ_JALGCL010000005.1"/>
</dbReference>
<dbReference type="Proteomes" id="UP001165423">
    <property type="component" value="Unassembled WGS sequence"/>
</dbReference>
<reference evidence="6 7" key="1">
    <citation type="submission" date="2022-03" db="EMBL/GenBank/DDBJ databases">
        <title>Luteimonas soily sp. nov., a novel bacterium isolated from the soil.</title>
        <authorList>
            <person name="Zhang X."/>
        </authorList>
    </citation>
    <scope>NUCLEOTIDE SEQUENCE [LARGE SCALE GENOMIC DNA]</scope>
    <source>
        <strain evidence="6 7">50</strain>
    </source>
</reference>